<evidence type="ECO:0000256" key="3">
    <source>
        <dbReference type="ARBA" id="ARBA00022630"/>
    </source>
</evidence>
<evidence type="ECO:0000256" key="1">
    <source>
        <dbReference type="ARBA" id="ARBA00004726"/>
    </source>
</evidence>
<keyword evidence="3" id="KW-0285">Flavoprotein</keyword>
<keyword evidence="5 12" id="KW-0808">Transferase</keyword>
<dbReference type="AlphaFoldDB" id="A0A1T4KUX3"/>
<protein>
    <recommendedName>
        <fullName evidence="2">FAD synthase</fullName>
        <ecNumber evidence="2">2.7.7.2</ecNumber>
    </recommendedName>
</protein>
<dbReference type="EMBL" id="FUWG01000009">
    <property type="protein sequence ID" value="SJZ46245.1"/>
    <property type="molecule type" value="Genomic_DNA"/>
</dbReference>
<dbReference type="CDD" id="cd02064">
    <property type="entry name" value="FAD_synthetase_N"/>
    <property type="match status" value="1"/>
</dbReference>
<keyword evidence="13" id="KW-1185">Reference proteome</keyword>
<dbReference type="InterPro" id="IPR015864">
    <property type="entry name" value="FAD_synthase"/>
</dbReference>
<dbReference type="UniPathway" id="UPA00277">
    <property type="reaction ID" value="UER00407"/>
</dbReference>
<name>A0A1T4KUX3_TREPO</name>
<evidence type="ECO:0000256" key="4">
    <source>
        <dbReference type="ARBA" id="ARBA00022643"/>
    </source>
</evidence>
<evidence type="ECO:0000256" key="6">
    <source>
        <dbReference type="ARBA" id="ARBA00022695"/>
    </source>
</evidence>
<keyword evidence="12" id="KW-0418">Kinase</keyword>
<sequence>MTVLSWQQLTAGGNENIFKGGTALTVGCFDGPHSGHDVLFDEVFRAAGEKNLLPGIVTFSRPLPVLKHPDDYAGDIATLRQRLSGYERRGFAFCVVIDFSDDFSKISGNDFLAVLKDFCRMKFLAEGPDFHCGHNGSFGMKQISEFAEAEGIAVSFPQLVLCSNCRISSSLIRKSIRSGDFETAEKMLGHPYELDFEGCAFKKSAGTYEYAKSSFLQVLPPDGMYNVMVNTSGLRACLEASGGSILVHPAGNELPRIRSIQFLYKE</sequence>
<dbReference type="GO" id="GO:0005524">
    <property type="term" value="F:ATP binding"/>
    <property type="evidence" value="ECO:0007669"/>
    <property type="project" value="UniProtKB-KW"/>
</dbReference>
<dbReference type="GO" id="GO:0016301">
    <property type="term" value="F:kinase activity"/>
    <property type="evidence" value="ECO:0007669"/>
    <property type="project" value="UniProtKB-KW"/>
</dbReference>
<dbReference type="STRING" id="261392.SAMN02745149_01327"/>
<dbReference type="OrthoDB" id="9803667at2"/>
<evidence type="ECO:0000256" key="7">
    <source>
        <dbReference type="ARBA" id="ARBA00022741"/>
    </source>
</evidence>
<comment type="pathway">
    <text evidence="1">Cofactor biosynthesis; FAD biosynthesis; FAD from FMN: step 1/1.</text>
</comment>
<dbReference type="GO" id="GO:0006747">
    <property type="term" value="P:FAD biosynthetic process"/>
    <property type="evidence" value="ECO:0007669"/>
    <property type="project" value="UniProtKB-UniPathway"/>
</dbReference>
<accession>A0A1T4KUX3</accession>
<keyword evidence="9" id="KW-0067">ATP-binding</keyword>
<dbReference type="RefSeq" id="WP_078933239.1">
    <property type="nucleotide sequence ID" value="NZ_FUWG01000009.1"/>
</dbReference>
<keyword evidence="8" id="KW-0274">FAD</keyword>
<proteinExistence type="predicted"/>
<reference evidence="12 13" key="1">
    <citation type="submission" date="2017-02" db="EMBL/GenBank/DDBJ databases">
        <authorList>
            <person name="Peterson S.W."/>
        </authorList>
    </citation>
    <scope>NUCLEOTIDE SEQUENCE [LARGE SCALE GENOMIC DNA]</scope>
    <source>
        <strain evidence="12 13">ATCC BAA-908</strain>
    </source>
</reference>
<dbReference type="Gene3D" id="3.40.50.620">
    <property type="entry name" value="HUPs"/>
    <property type="match status" value="1"/>
</dbReference>
<keyword evidence="7" id="KW-0547">Nucleotide-binding</keyword>
<gene>
    <name evidence="12" type="ORF">SAMN02745149_01327</name>
</gene>
<evidence type="ECO:0000313" key="13">
    <source>
        <dbReference type="Proteomes" id="UP000190423"/>
    </source>
</evidence>
<evidence type="ECO:0000313" key="12">
    <source>
        <dbReference type="EMBL" id="SJZ46245.1"/>
    </source>
</evidence>
<evidence type="ECO:0000256" key="9">
    <source>
        <dbReference type="ARBA" id="ARBA00022840"/>
    </source>
</evidence>
<dbReference type="GO" id="GO:0003919">
    <property type="term" value="F:FMN adenylyltransferase activity"/>
    <property type="evidence" value="ECO:0007669"/>
    <property type="project" value="UniProtKB-EC"/>
</dbReference>
<dbReference type="GeneID" id="78316624"/>
<dbReference type="EC" id="2.7.7.2" evidence="2"/>
<dbReference type="GO" id="GO:0009231">
    <property type="term" value="P:riboflavin biosynthetic process"/>
    <property type="evidence" value="ECO:0007669"/>
    <property type="project" value="InterPro"/>
</dbReference>
<organism evidence="12 13">
    <name type="scientific">Treponema porcinum</name>
    <dbReference type="NCBI Taxonomy" id="261392"/>
    <lineage>
        <taxon>Bacteria</taxon>
        <taxon>Pseudomonadati</taxon>
        <taxon>Spirochaetota</taxon>
        <taxon>Spirochaetia</taxon>
        <taxon>Spirochaetales</taxon>
        <taxon>Treponemataceae</taxon>
        <taxon>Treponema</taxon>
    </lineage>
</organism>
<dbReference type="InterPro" id="IPR014729">
    <property type="entry name" value="Rossmann-like_a/b/a_fold"/>
</dbReference>
<evidence type="ECO:0000256" key="8">
    <source>
        <dbReference type="ARBA" id="ARBA00022827"/>
    </source>
</evidence>
<evidence type="ECO:0000256" key="10">
    <source>
        <dbReference type="ARBA" id="ARBA00049494"/>
    </source>
</evidence>
<dbReference type="Proteomes" id="UP000190423">
    <property type="component" value="Unassembled WGS sequence"/>
</dbReference>
<evidence type="ECO:0000259" key="11">
    <source>
        <dbReference type="Pfam" id="PF06574"/>
    </source>
</evidence>
<evidence type="ECO:0000256" key="5">
    <source>
        <dbReference type="ARBA" id="ARBA00022679"/>
    </source>
</evidence>
<evidence type="ECO:0000256" key="2">
    <source>
        <dbReference type="ARBA" id="ARBA00012393"/>
    </source>
</evidence>
<comment type="catalytic activity">
    <reaction evidence="10">
        <text>FMN + ATP + H(+) = FAD + diphosphate</text>
        <dbReference type="Rhea" id="RHEA:17237"/>
        <dbReference type="ChEBI" id="CHEBI:15378"/>
        <dbReference type="ChEBI" id="CHEBI:30616"/>
        <dbReference type="ChEBI" id="CHEBI:33019"/>
        <dbReference type="ChEBI" id="CHEBI:57692"/>
        <dbReference type="ChEBI" id="CHEBI:58210"/>
        <dbReference type="EC" id="2.7.7.2"/>
    </reaction>
</comment>
<dbReference type="SUPFAM" id="SSF52374">
    <property type="entry name" value="Nucleotidylyl transferase"/>
    <property type="match status" value="1"/>
</dbReference>
<dbReference type="Pfam" id="PF06574">
    <property type="entry name" value="FAD_syn"/>
    <property type="match status" value="1"/>
</dbReference>
<feature type="domain" description="FAD synthetase" evidence="11">
    <location>
        <begin position="20"/>
        <end position="170"/>
    </location>
</feature>
<keyword evidence="6 12" id="KW-0548">Nucleotidyltransferase</keyword>
<keyword evidence="4" id="KW-0288">FMN</keyword>